<dbReference type="Proteomes" id="UP000011074">
    <property type="component" value="Chromosome"/>
</dbReference>
<evidence type="ECO:0000256" key="1">
    <source>
        <dbReference type="RuleBase" id="RU362001"/>
    </source>
</evidence>
<accession>A0A8A1UVP7</accession>
<protein>
    <recommendedName>
        <fullName evidence="1">ESAT-6-like protein</fullName>
    </recommendedName>
</protein>
<dbReference type="Gene3D" id="1.10.287.1060">
    <property type="entry name" value="ESAT-6-like"/>
    <property type="match status" value="1"/>
</dbReference>
<dbReference type="RefSeq" id="WP_030182276.1">
    <property type="nucleotide sequence ID" value="NZ_CP048261.1"/>
</dbReference>
<reference evidence="3" key="1">
    <citation type="submission" date="2012-12" db="EMBL/GenBank/DDBJ databases">
        <authorList>
            <person name="Pethick F.E."/>
            <person name="MacFadyen A.C."/>
            <person name="Tang Z."/>
            <person name="Sangal V."/>
            <person name="Tze-Tze L."/>
            <person name="Chu J."/>
            <person name="Guo M."/>
            <person name="Kirby R."/>
            <person name="Hoskisson P.A."/>
            <person name="Herron P.R."/>
            <person name="Hunter I.S."/>
        </authorList>
    </citation>
    <scope>NUCLEOTIDE SEQUENCE</scope>
    <source>
        <strain evidence="3">ATCC 10970</strain>
    </source>
</reference>
<evidence type="ECO:0000313" key="4">
    <source>
        <dbReference type="Proteomes" id="UP000011074"/>
    </source>
</evidence>
<name>A0A8A1UVP7_STRR1</name>
<feature type="region of interest" description="Disordered" evidence="2">
    <location>
        <begin position="87"/>
        <end position="107"/>
    </location>
</feature>
<feature type="compositionally biased region" description="Polar residues" evidence="2">
    <location>
        <begin position="93"/>
        <end position="107"/>
    </location>
</feature>
<sequence length="107" mass="11521">MAGQQFTTTEEEMVAFSGRIASVNQSIQGEITRLNGVVEGITSGWKGAAASSYHQLQSQVNDDAKRLNQLLNEIKEAIDATTKNYVASEEEQAQSMSHVSAQASPFG</sequence>
<reference evidence="3" key="3">
    <citation type="journal article" date="2021" name="bioRxiv">
        <title>Bilateral symmetry of linear streptomycete chromosomes.</title>
        <authorList>
            <person name="Algora-Gallardo L."/>
            <person name="Schniete J.K."/>
            <person name="Mark D.R."/>
            <person name="Hunter I.S."/>
            <person name="Herron P.R."/>
        </authorList>
    </citation>
    <scope>NUCLEOTIDE SEQUENCE</scope>
    <source>
        <strain evidence="3">ATCC 10970</strain>
    </source>
</reference>
<dbReference type="EMBL" id="CP048261">
    <property type="protein sequence ID" value="QST83849.1"/>
    <property type="molecule type" value="Genomic_DNA"/>
</dbReference>
<dbReference type="InterPro" id="IPR036689">
    <property type="entry name" value="ESAT-6-like_sf"/>
</dbReference>
<gene>
    <name evidence="3" type="ORF">SRIM_030015</name>
</gene>
<dbReference type="GeneID" id="66858302"/>
<evidence type="ECO:0000313" key="3">
    <source>
        <dbReference type="EMBL" id="QST83849.1"/>
    </source>
</evidence>
<dbReference type="SUPFAM" id="SSF140453">
    <property type="entry name" value="EsxAB dimer-like"/>
    <property type="match status" value="1"/>
</dbReference>
<evidence type="ECO:0000256" key="2">
    <source>
        <dbReference type="SAM" id="MobiDB-lite"/>
    </source>
</evidence>
<dbReference type="NCBIfam" id="TIGR03930">
    <property type="entry name" value="WXG100_ESAT6"/>
    <property type="match status" value="1"/>
</dbReference>
<reference evidence="3" key="2">
    <citation type="submission" date="2020-01" db="EMBL/GenBank/DDBJ databases">
        <authorList>
            <person name="Algora L."/>
            <person name="Schniete J.K."/>
            <person name="MacFadyen A."/>
            <person name="Hoskisson P.A."/>
            <person name="Hunter I.S."/>
            <person name="Herron P.R."/>
        </authorList>
    </citation>
    <scope>NUCLEOTIDE SEQUENCE</scope>
    <source>
        <strain evidence="3">ATCC 10970</strain>
    </source>
</reference>
<dbReference type="Pfam" id="PF06013">
    <property type="entry name" value="WXG100"/>
    <property type="match status" value="1"/>
</dbReference>
<comment type="similarity">
    <text evidence="1">Belongs to the WXG100 family.</text>
</comment>
<proteinExistence type="inferred from homology"/>
<organism evidence="3 4">
    <name type="scientific">Streptomyces rimosus subsp. rimosus (strain ATCC 10970 / DSM 40260 / JCM 4667 / NRRL 2234)</name>
    <dbReference type="NCBI Taxonomy" id="1265868"/>
    <lineage>
        <taxon>Bacteria</taxon>
        <taxon>Bacillati</taxon>
        <taxon>Actinomycetota</taxon>
        <taxon>Actinomycetes</taxon>
        <taxon>Kitasatosporales</taxon>
        <taxon>Streptomycetaceae</taxon>
        <taxon>Streptomyces</taxon>
    </lineage>
</organism>
<dbReference type="AlphaFoldDB" id="A0A8A1UVP7"/>
<dbReference type="InterPro" id="IPR010310">
    <property type="entry name" value="T7SS_ESAT-6-like"/>
</dbReference>